<evidence type="ECO:0000256" key="2">
    <source>
        <dbReference type="SAM" id="MobiDB-lite"/>
    </source>
</evidence>
<feature type="zinc finger region" description="C3H1-type" evidence="1">
    <location>
        <begin position="172"/>
        <end position="198"/>
    </location>
</feature>
<dbReference type="PROSITE" id="PS50103">
    <property type="entry name" value="ZF_C3H1"/>
    <property type="match status" value="1"/>
</dbReference>
<evidence type="ECO:0000313" key="4">
    <source>
        <dbReference type="EMBL" id="OWF37543.1"/>
    </source>
</evidence>
<feature type="compositionally biased region" description="Basic residues" evidence="2">
    <location>
        <begin position="236"/>
        <end position="249"/>
    </location>
</feature>
<reference evidence="4 5" key="1">
    <citation type="journal article" date="2017" name="Nat. Ecol. Evol.">
        <title>Scallop genome provides insights into evolution of bilaterian karyotype and development.</title>
        <authorList>
            <person name="Wang S."/>
            <person name="Zhang J."/>
            <person name="Jiao W."/>
            <person name="Li J."/>
            <person name="Xun X."/>
            <person name="Sun Y."/>
            <person name="Guo X."/>
            <person name="Huan P."/>
            <person name="Dong B."/>
            <person name="Zhang L."/>
            <person name="Hu X."/>
            <person name="Sun X."/>
            <person name="Wang J."/>
            <person name="Zhao C."/>
            <person name="Wang Y."/>
            <person name="Wang D."/>
            <person name="Huang X."/>
            <person name="Wang R."/>
            <person name="Lv J."/>
            <person name="Li Y."/>
            <person name="Zhang Z."/>
            <person name="Liu B."/>
            <person name="Lu W."/>
            <person name="Hui Y."/>
            <person name="Liang J."/>
            <person name="Zhou Z."/>
            <person name="Hou R."/>
            <person name="Li X."/>
            <person name="Liu Y."/>
            <person name="Li H."/>
            <person name="Ning X."/>
            <person name="Lin Y."/>
            <person name="Zhao L."/>
            <person name="Xing Q."/>
            <person name="Dou J."/>
            <person name="Li Y."/>
            <person name="Mao J."/>
            <person name="Guo H."/>
            <person name="Dou H."/>
            <person name="Li T."/>
            <person name="Mu C."/>
            <person name="Jiang W."/>
            <person name="Fu Q."/>
            <person name="Fu X."/>
            <person name="Miao Y."/>
            <person name="Liu J."/>
            <person name="Yu Q."/>
            <person name="Li R."/>
            <person name="Liao H."/>
            <person name="Li X."/>
            <person name="Kong Y."/>
            <person name="Jiang Z."/>
            <person name="Chourrout D."/>
            <person name="Li R."/>
            <person name="Bao Z."/>
        </authorList>
    </citation>
    <scope>NUCLEOTIDE SEQUENCE [LARGE SCALE GENOMIC DNA]</scope>
    <source>
        <strain evidence="4 5">PY_sf001</strain>
    </source>
</reference>
<dbReference type="InterPro" id="IPR040757">
    <property type="entry name" value="Regnase_1/ZC3H12_C"/>
</dbReference>
<dbReference type="AlphaFoldDB" id="A0A210PM34"/>
<dbReference type="FunFam" id="3.40.50.11980:FF:000001">
    <property type="entry name" value="ZC3H12A isoform 1"/>
    <property type="match status" value="1"/>
</dbReference>
<dbReference type="GO" id="GO:0036464">
    <property type="term" value="C:cytoplasmic ribonucleoprotein granule"/>
    <property type="evidence" value="ECO:0007669"/>
    <property type="project" value="TreeGrafter"/>
</dbReference>
<feature type="compositionally biased region" description="Low complexity" evidence="2">
    <location>
        <begin position="345"/>
        <end position="365"/>
    </location>
</feature>
<keyword evidence="1" id="KW-0863">Zinc-finger</keyword>
<dbReference type="PANTHER" id="PTHR12876">
    <property type="entry name" value="N4BP1-RELATED"/>
    <property type="match status" value="1"/>
</dbReference>
<protein>
    <submittedName>
        <fullName evidence="4">Ribonuclease ZC3H12C</fullName>
    </submittedName>
</protein>
<dbReference type="InterPro" id="IPR021869">
    <property type="entry name" value="RNase_Zc3h12_NYN"/>
</dbReference>
<dbReference type="Proteomes" id="UP000242188">
    <property type="component" value="Unassembled WGS sequence"/>
</dbReference>
<feature type="domain" description="C3H1-type" evidence="3">
    <location>
        <begin position="172"/>
        <end position="198"/>
    </location>
</feature>
<dbReference type="GO" id="GO:0008270">
    <property type="term" value="F:zinc ion binding"/>
    <property type="evidence" value="ECO:0007669"/>
    <property type="project" value="UniProtKB-KW"/>
</dbReference>
<dbReference type="GO" id="GO:0003729">
    <property type="term" value="F:mRNA binding"/>
    <property type="evidence" value="ECO:0007669"/>
    <property type="project" value="TreeGrafter"/>
</dbReference>
<accession>A0A210PM34</accession>
<name>A0A210PM34_MIZYE</name>
<keyword evidence="5" id="KW-1185">Reference proteome</keyword>
<dbReference type="EMBL" id="NEDP02005587">
    <property type="protein sequence ID" value="OWF37543.1"/>
    <property type="molecule type" value="Genomic_DNA"/>
</dbReference>
<organism evidence="4 5">
    <name type="scientific">Mizuhopecten yessoensis</name>
    <name type="common">Japanese scallop</name>
    <name type="synonym">Patinopecten yessoensis</name>
    <dbReference type="NCBI Taxonomy" id="6573"/>
    <lineage>
        <taxon>Eukaryota</taxon>
        <taxon>Metazoa</taxon>
        <taxon>Spiralia</taxon>
        <taxon>Lophotrochozoa</taxon>
        <taxon>Mollusca</taxon>
        <taxon>Bivalvia</taxon>
        <taxon>Autobranchia</taxon>
        <taxon>Pteriomorphia</taxon>
        <taxon>Pectinida</taxon>
        <taxon>Pectinoidea</taxon>
        <taxon>Pectinidae</taxon>
        <taxon>Mizuhopecten</taxon>
    </lineage>
</organism>
<feature type="compositionally biased region" description="Basic and acidic residues" evidence="2">
    <location>
        <begin position="308"/>
        <end position="322"/>
    </location>
</feature>
<dbReference type="Pfam" id="PF11977">
    <property type="entry name" value="RNase_Zc3h12a"/>
    <property type="match status" value="1"/>
</dbReference>
<feature type="region of interest" description="Disordered" evidence="2">
    <location>
        <begin position="740"/>
        <end position="825"/>
    </location>
</feature>
<evidence type="ECO:0000256" key="1">
    <source>
        <dbReference type="PROSITE-ProRule" id="PRU00723"/>
    </source>
</evidence>
<feature type="compositionally biased region" description="Basic and acidic residues" evidence="2">
    <location>
        <begin position="206"/>
        <end position="235"/>
    </location>
</feature>
<dbReference type="GO" id="GO:0004521">
    <property type="term" value="F:RNA endonuclease activity"/>
    <property type="evidence" value="ECO:0007669"/>
    <property type="project" value="TreeGrafter"/>
</dbReference>
<feature type="compositionally biased region" description="Basic and acidic residues" evidence="2">
    <location>
        <begin position="387"/>
        <end position="406"/>
    </location>
</feature>
<dbReference type="OrthoDB" id="392925at2759"/>
<feature type="compositionally biased region" description="Polar residues" evidence="2">
    <location>
        <begin position="432"/>
        <end position="447"/>
    </location>
</feature>
<comment type="caution">
    <text evidence="4">The sequence shown here is derived from an EMBL/GenBank/DDBJ whole genome shotgun (WGS) entry which is preliminary data.</text>
</comment>
<feature type="region of interest" description="Disordered" evidence="2">
    <location>
        <begin position="197"/>
        <end position="296"/>
    </location>
</feature>
<feature type="compositionally biased region" description="Polar residues" evidence="2">
    <location>
        <begin position="773"/>
        <end position="804"/>
    </location>
</feature>
<dbReference type="STRING" id="6573.A0A210PM34"/>
<feature type="region of interest" description="Disordered" evidence="2">
    <location>
        <begin position="432"/>
        <end position="474"/>
    </location>
</feature>
<feature type="region of interest" description="Disordered" evidence="2">
    <location>
        <begin position="387"/>
        <end position="412"/>
    </location>
</feature>
<evidence type="ECO:0000259" key="3">
    <source>
        <dbReference type="PROSITE" id="PS50103"/>
    </source>
</evidence>
<sequence>MGTGVGLSEGWTAIGVLNLVHGNKEVFSCRGIELAVKWFRQRGHTEITVFVPQWRKETSRPDSKIREQDILMHLEKEKVLVFTPARRIGGKRVVCYDDRYVLKLAAETGGIVVSNDNYRDLLNENPEYKKVVEERLLMYSFVNDRFMPPDDPLGRHGPSLDNFLSREPTVPESLPPVCPYGSKKCTYGNKCKFYHPERGNLPQKSVTERLAEQTKQKIQDLKERGSKNLEGDKKKVPVRKQQLKPKKSLQRTLSLVPVEPVTTMPPPDFSDLAADNPPAPKSEETSNISEKTDKWKSYDDKLTGYRKKMEQAEQEERQRQEEGIPSDVESSLKMPPTSETLHMPLSTSDQISSRSSSPLQRSSPTQPIKPQEQFLSGHLLLAKKLSDEAADKKLRQKVPEERDHTRTPPMDLQQSRAALHRCNSPLAQYSQPQMQNQTLSHQMVSPEQQQQPQPRHQKLSRQQSLQEPSYPRAHRPLHQQLSYDPRYSSQQPYQRRPQPIQGRQQGFYDLRSSDSFGGVIDSGMLHPMQNIQQDTRACNEPFFSSSSGKHLNVEHATLARMQSAPEVPQLRSAAVAPPIGRMVRQNSSSDTQLHIIGGEMEQTDYNFSELQGTRSDYQHGDGFSSSYVARGSGYEVHHQPVAHQFNRGLPQGAPTYQHSQGYVPPNKHQAGNTTWSFSDQGFAPGQIKQPAHFPGFLRHAPVQHSRSYQTTQSRPSQAKEPYAERDPNFHTGILTKREDDIWGPSVASSSSSSSVFSSPNYSQGDSRYGDIPRSQSGMVSQVSDQNRGHMGQSNLSSKSQTTCHSRSAAETSSASSPMFSEDAPIHRNDSRHSLYFHLCGLFPEQKVRAVMNQHPELTDPQELCAYIIGAK</sequence>
<feature type="compositionally biased region" description="Polar residues" evidence="2">
    <location>
        <begin position="704"/>
        <end position="716"/>
    </location>
</feature>
<evidence type="ECO:0000313" key="5">
    <source>
        <dbReference type="Proteomes" id="UP000242188"/>
    </source>
</evidence>
<proteinExistence type="predicted"/>
<feature type="region of interest" description="Disordered" evidence="2">
    <location>
        <begin position="651"/>
        <end position="727"/>
    </location>
</feature>
<keyword evidence="1" id="KW-0479">Metal-binding</keyword>
<dbReference type="Gene3D" id="3.40.50.11980">
    <property type="match status" value="1"/>
</dbReference>
<dbReference type="InterPro" id="IPR051101">
    <property type="entry name" value="ZC3H12/N4BP1_RNase_Reg"/>
</dbReference>
<feature type="compositionally biased region" description="Low complexity" evidence="2">
    <location>
        <begin position="805"/>
        <end position="816"/>
    </location>
</feature>
<dbReference type="GO" id="GO:0005634">
    <property type="term" value="C:nucleus"/>
    <property type="evidence" value="ECO:0007669"/>
    <property type="project" value="TreeGrafter"/>
</dbReference>
<keyword evidence="1" id="KW-0862">Zinc</keyword>
<feature type="compositionally biased region" description="Low complexity" evidence="2">
    <location>
        <begin position="745"/>
        <end position="758"/>
    </location>
</feature>
<dbReference type="InterPro" id="IPR000571">
    <property type="entry name" value="Znf_CCCH"/>
</dbReference>
<feature type="compositionally biased region" description="Polar residues" evidence="2">
    <location>
        <begin position="669"/>
        <end position="679"/>
    </location>
</feature>
<dbReference type="PANTHER" id="PTHR12876:SF35">
    <property type="entry name" value="LD08718P-RELATED"/>
    <property type="match status" value="1"/>
</dbReference>
<feature type="region of interest" description="Disordered" evidence="2">
    <location>
        <begin position="308"/>
        <end position="370"/>
    </location>
</feature>
<gene>
    <name evidence="4" type="ORF">KP79_PYT07413</name>
</gene>
<dbReference type="Pfam" id="PF18561">
    <property type="entry name" value="Regnase_1_C"/>
    <property type="match status" value="1"/>
</dbReference>